<reference evidence="2 3" key="1">
    <citation type="journal article" date="2014" name="Nat. Commun.">
        <title>Klebsormidium flaccidum genome reveals primary factors for plant terrestrial adaptation.</title>
        <authorList>
            <person name="Hori K."/>
            <person name="Maruyama F."/>
            <person name="Fujisawa T."/>
            <person name="Togashi T."/>
            <person name="Yamamoto N."/>
            <person name="Seo M."/>
            <person name="Sato S."/>
            <person name="Yamada T."/>
            <person name="Mori H."/>
            <person name="Tajima N."/>
            <person name="Moriyama T."/>
            <person name="Ikeuchi M."/>
            <person name="Watanabe M."/>
            <person name="Wada H."/>
            <person name="Kobayashi K."/>
            <person name="Saito M."/>
            <person name="Masuda T."/>
            <person name="Sasaki-Sekimoto Y."/>
            <person name="Mashiguchi K."/>
            <person name="Awai K."/>
            <person name="Shimojima M."/>
            <person name="Masuda S."/>
            <person name="Iwai M."/>
            <person name="Nobusawa T."/>
            <person name="Narise T."/>
            <person name="Kondo S."/>
            <person name="Saito H."/>
            <person name="Sato R."/>
            <person name="Murakawa M."/>
            <person name="Ihara Y."/>
            <person name="Oshima-Yamada Y."/>
            <person name="Ohtaka K."/>
            <person name="Satoh M."/>
            <person name="Sonobe K."/>
            <person name="Ishii M."/>
            <person name="Ohtani R."/>
            <person name="Kanamori-Sato M."/>
            <person name="Honoki R."/>
            <person name="Miyazaki D."/>
            <person name="Mochizuki H."/>
            <person name="Umetsu J."/>
            <person name="Higashi K."/>
            <person name="Shibata D."/>
            <person name="Kamiya Y."/>
            <person name="Sato N."/>
            <person name="Nakamura Y."/>
            <person name="Tabata S."/>
            <person name="Ida S."/>
            <person name="Kurokawa K."/>
            <person name="Ohta H."/>
        </authorList>
    </citation>
    <scope>NUCLEOTIDE SEQUENCE [LARGE SCALE GENOMIC DNA]</scope>
    <source>
        <strain evidence="2 3">NIES-2285</strain>
    </source>
</reference>
<evidence type="ECO:0008006" key="4">
    <source>
        <dbReference type="Google" id="ProtNLM"/>
    </source>
</evidence>
<name>A0A1Y1IMA1_KLENI</name>
<feature type="region of interest" description="Disordered" evidence="1">
    <location>
        <begin position="13"/>
        <end position="71"/>
    </location>
</feature>
<proteinExistence type="predicted"/>
<evidence type="ECO:0000313" key="3">
    <source>
        <dbReference type="Proteomes" id="UP000054558"/>
    </source>
</evidence>
<gene>
    <name evidence="2" type="ORF">KFL_008480040</name>
</gene>
<dbReference type="Gene3D" id="1.10.10.60">
    <property type="entry name" value="Homeodomain-like"/>
    <property type="match status" value="1"/>
</dbReference>
<dbReference type="Proteomes" id="UP000054558">
    <property type="component" value="Unassembled WGS sequence"/>
</dbReference>
<dbReference type="AlphaFoldDB" id="A0A1Y1IMA1"/>
<feature type="region of interest" description="Disordered" evidence="1">
    <location>
        <begin position="503"/>
        <end position="524"/>
    </location>
</feature>
<evidence type="ECO:0000313" key="2">
    <source>
        <dbReference type="EMBL" id="GAQ91763.1"/>
    </source>
</evidence>
<protein>
    <recommendedName>
        <fullName evidence="4">Homeobox domain-containing protein</fullName>
    </recommendedName>
</protein>
<dbReference type="EMBL" id="DF237797">
    <property type="protein sequence ID" value="GAQ91763.1"/>
    <property type="molecule type" value="Genomic_DNA"/>
</dbReference>
<keyword evidence="3" id="KW-1185">Reference proteome</keyword>
<organism evidence="2 3">
    <name type="scientific">Klebsormidium nitens</name>
    <name type="common">Green alga</name>
    <name type="synonym">Ulothrix nitens</name>
    <dbReference type="NCBI Taxonomy" id="105231"/>
    <lineage>
        <taxon>Eukaryota</taxon>
        <taxon>Viridiplantae</taxon>
        <taxon>Streptophyta</taxon>
        <taxon>Klebsormidiophyceae</taxon>
        <taxon>Klebsormidiales</taxon>
        <taxon>Klebsormidiaceae</taxon>
        <taxon>Klebsormidium</taxon>
    </lineage>
</organism>
<dbReference type="SUPFAM" id="SSF46689">
    <property type="entry name" value="Homeodomain-like"/>
    <property type="match status" value="1"/>
</dbReference>
<evidence type="ECO:0000256" key="1">
    <source>
        <dbReference type="SAM" id="MobiDB-lite"/>
    </source>
</evidence>
<sequence>MDVLSEILLWNEFEAPGEAPGNGEMDSAMSRPPLENEGEPKGSKGVKAQLKNYDSTDERESQGTGLEKKDVGVEMTTDQRSHLTLMEVDQEIVTGMVIKNPLLDEHSLDSFGSARSCSSEVKAAKAEALGGSKLTAPELWGGADGRRASLERMRSNHSFLPKRPASSHRCSSGAHFRSNSFKERGQQQFKEKGPYNHVPAPLSLRSFKVPLTSAGGVSQRMRFTPQQQKELRSFRSKVKWIGSGIEAMDEAHVLCTDMGMDIKQLKKWISNHRPKRFRTLPNTKASGQPAWLGLHNPFSGICSEAALQSLNAAQPALVGNASLGPFHPPSSYSSPPWGPPFFGPAGMGLWPNGPPAALCPKPVVGACGAKAEPPQAHPDAAKMSVVEAVSDGSSKSSVLAGQGRVSLEMARLANADNLRRVLGRKLKDLDPTKVRKLVELCKKYRQEQSTNNVDELPSPGANNAPLLKEQAISLHDNSADPCPASLHLEFDMGANELEGAQWGIPNGLQEAPPQTQKHWRRTSQ</sequence>
<accession>A0A1Y1IMA1</accession>
<dbReference type="InterPro" id="IPR009057">
    <property type="entry name" value="Homeodomain-like_sf"/>
</dbReference>
<feature type="compositionally biased region" description="Basic and acidic residues" evidence="1">
    <location>
        <begin position="54"/>
        <end position="71"/>
    </location>
</feature>